<dbReference type="HOGENOM" id="CLU_481821_0_0_1"/>
<dbReference type="Gramene" id="Pp3c18_6640V3.3">
    <property type="protein sequence ID" value="Pp3c18_6640V3.3"/>
    <property type="gene ID" value="Pp3c18_6640"/>
</dbReference>
<keyword evidence="3" id="KW-1185">Reference proteome</keyword>
<evidence type="ECO:0000313" key="3">
    <source>
        <dbReference type="Proteomes" id="UP000006727"/>
    </source>
</evidence>
<accession>A9T8X3</accession>
<dbReference type="Gramene" id="Pp3c18_6640V3.4">
    <property type="protein sequence ID" value="Pp3c18_6640V3.4"/>
    <property type="gene ID" value="Pp3c18_6640"/>
</dbReference>
<reference evidence="2" key="3">
    <citation type="submission" date="2020-12" db="UniProtKB">
        <authorList>
            <consortium name="EnsemblPlants"/>
        </authorList>
    </citation>
    <scope>IDENTIFICATION</scope>
</reference>
<dbReference type="GeneID" id="112295006"/>
<sequence>MAPMTSDTRSRRTTSYSWSSDSSANRPLSQWQDVEGISGRVDDYTSDAYTYDRKRSGDNQLKVNSMSDLSDMSETDSSVRRPQLRPIKVNYESDSCLTPRSRRTLPRTPTGAIESWPSVQTQTKPALDTIYSPTHEILHPMQTLLLEKSLCEKSAQTNGVAVSSTKVTPDSNTPRTGEVKQSRVYIDGRKTLQPETKPDEYESYKLPKPQSNRFKFESYTPPEPHQNAKCNGGGEKLELTSSKAQGSPKREAFDMESAEASMPNIVAIIMDAEKKPSFSALDWAIKSVVQPGDEIFILGVLKRVTSPMGCKVVATTDLSVGVNDEVLQKEVNRATSFFEHKLSDSGRRAECEKKNVNLTVWIAPGARARTVIVRELASLKATYAIFDKRAMRSHRYYGKHLSCYAVRMRRNGRSTKAITTVSCQKALIRKSSSVQTSNTSPTSPNHHSEFESPTFWRRFRNLGSSRNLTQTSISSPSSSASQSSDTISPSAISAVDHLDSFISEMQDFSISLDQSKQFNLSDERTKSELALQSRIIADAFSHKKAMDAHRIRQRPSSVSVPPICAT</sequence>
<feature type="region of interest" description="Disordered" evidence="1">
    <location>
        <begin position="1"/>
        <end position="79"/>
    </location>
</feature>
<dbReference type="GO" id="GO:0009073">
    <property type="term" value="P:aromatic amino acid family biosynthetic process"/>
    <property type="evidence" value="ECO:0007669"/>
    <property type="project" value="InterPro"/>
</dbReference>
<name>A9T8X3_PHYPA</name>
<reference evidence="2 3" key="1">
    <citation type="journal article" date="2008" name="Science">
        <title>The Physcomitrella genome reveals evolutionary insights into the conquest of land by plants.</title>
        <authorList>
            <person name="Rensing S."/>
            <person name="Lang D."/>
            <person name="Zimmer A."/>
            <person name="Terry A."/>
            <person name="Salamov A."/>
            <person name="Shapiro H."/>
            <person name="Nishiyama T."/>
            <person name="Perroud P.-F."/>
            <person name="Lindquist E."/>
            <person name="Kamisugi Y."/>
            <person name="Tanahashi T."/>
            <person name="Sakakibara K."/>
            <person name="Fujita T."/>
            <person name="Oishi K."/>
            <person name="Shin-I T."/>
            <person name="Kuroki Y."/>
            <person name="Toyoda A."/>
            <person name="Suzuki Y."/>
            <person name="Hashimoto A."/>
            <person name="Yamaguchi K."/>
            <person name="Sugano A."/>
            <person name="Kohara Y."/>
            <person name="Fujiyama A."/>
            <person name="Anterola A."/>
            <person name="Aoki S."/>
            <person name="Ashton N."/>
            <person name="Barbazuk W.B."/>
            <person name="Barker E."/>
            <person name="Bennetzen J."/>
            <person name="Bezanilla M."/>
            <person name="Blankenship R."/>
            <person name="Cho S.H."/>
            <person name="Dutcher S."/>
            <person name="Estelle M."/>
            <person name="Fawcett J.A."/>
            <person name="Gundlach H."/>
            <person name="Hanada K."/>
            <person name="Heyl A."/>
            <person name="Hicks K.A."/>
            <person name="Hugh J."/>
            <person name="Lohr M."/>
            <person name="Mayer K."/>
            <person name="Melkozernov A."/>
            <person name="Murata T."/>
            <person name="Nelson D."/>
            <person name="Pils B."/>
            <person name="Prigge M."/>
            <person name="Reiss B."/>
            <person name="Renner T."/>
            <person name="Rombauts S."/>
            <person name="Rushton P."/>
            <person name="Sanderfoot A."/>
            <person name="Schween G."/>
            <person name="Shiu S.-H."/>
            <person name="Stueber K."/>
            <person name="Theodoulou F.L."/>
            <person name="Tu H."/>
            <person name="Van de Peer Y."/>
            <person name="Verrier P.J."/>
            <person name="Waters E."/>
            <person name="Wood A."/>
            <person name="Yang L."/>
            <person name="Cove D."/>
            <person name="Cuming A."/>
            <person name="Hasebe M."/>
            <person name="Lucas S."/>
            <person name="Mishler D.B."/>
            <person name="Reski R."/>
            <person name="Grigoriev I."/>
            <person name="Quatrano R.S."/>
            <person name="Boore J.L."/>
        </authorList>
    </citation>
    <scope>NUCLEOTIDE SEQUENCE [LARGE SCALE GENOMIC DNA]</scope>
    <source>
        <strain evidence="2 3">cv. Gransden 2004</strain>
    </source>
</reference>
<dbReference type="EnsemblPlants" id="Pp3c18_6640V3.3">
    <property type="protein sequence ID" value="Pp3c18_6640V3.3"/>
    <property type="gene ID" value="Pp3c18_6640"/>
</dbReference>
<dbReference type="EnsemblPlants" id="Pp3c18_6640V3.4">
    <property type="protein sequence ID" value="Pp3c18_6640V3.4"/>
    <property type="gene ID" value="Pp3c18_6640"/>
</dbReference>
<dbReference type="eggNOG" id="ENOG502ST4C">
    <property type="taxonomic scope" value="Eukaryota"/>
</dbReference>
<dbReference type="EMBL" id="ABEU02000018">
    <property type="status" value="NOT_ANNOTATED_CDS"/>
    <property type="molecule type" value="Genomic_DNA"/>
</dbReference>
<organism evidence="2 3">
    <name type="scientific">Physcomitrium patens</name>
    <name type="common">Spreading-leaved earth moss</name>
    <name type="synonym">Physcomitrella patens</name>
    <dbReference type="NCBI Taxonomy" id="3218"/>
    <lineage>
        <taxon>Eukaryota</taxon>
        <taxon>Viridiplantae</taxon>
        <taxon>Streptophyta</taxon>
        <taxon>Embryophyta</taxon>
        <taxon>Bryophyta</taxon>
        <taxon>Bryophytina</taxon>
        <taxon>Bryopsida</taxon>
        <taxon>Funariidae</taxon>
        <taxon>Funariales</taxon>
        <taxon>Funariaceae</taxon>
        <taxon>Physcomitrium</taxon>
    </lineage>
</organism>
<dbReference type="AlphaFoldDB" id="A9T8X3"/>
<evidence type="ECO:0000313" key="2">
    <source>
        <dbReference type="EnsemblPlants" id="Pp3c18_6640V3.3"/>
    </source>
</evidence>
<dbReference type="Proteomes" id="UP000006727">
    <property type="component" value="Chromosome 18"/>
</dbReference>
<feature type="compositionally biased region" description="Polar residues" evidence="1">
    <location>
        <begin position="161"/>
        <end position="175"/>
    </location>
</feature>
<dbReference type="PANTHER" id="PTHR33563">
    <property type="match status" value="1"/>
</dbReference>
<reference evidence="2 3" key="2">
    <citation type="journal article" date="2018" name="Plant J.">
        <title>The Physcomitrella patens chromosome-scale assembly reveals moss genome structure and evolution.</title>
        <authorList>
            <person name="Lang D."/>
            <person name="Ullrich K.K."/>
            <person name="Murat F."/>
            <person name="Fuchs J."/>
            <person name="Jenkins J."/>
            <person name="Haas F.B."/>
            <person name="Piednoel M."/>
            <person name="Gundlach H."/>
            <person name="Van Bel M."/>
            <person name="Meyberg R."/>
            <person name="Vives C."/>
            <person name="Morata J."/>
            <person name="Symeonidi A."/>
            <person name="Hiss M."/>
            <person name="Muchero W."/>
            <person name="Kamisugi Y."/>
            <person name="Saleh O."/>
            <person name="Blanc G."/>
            <person name="Decker E.L."/>
            <person name="van Gessel N."/>
            <person name="Grimwood J."/>
            <person name="Hayes R.D."/>
            <person name="Graham S.W."/>
            <person name="Gunter L.E."/>
            <person name="McDaniel S.F."/>
            <person name="Hoernstein S.N.W."/>
            <person name="Larsson A."/>
            <person name="Li F.W."/>
            <person name="Perroud P.F."/>
            <person name="Phillips J."/>
            <person name="Ranjan P."/>
            <person name="Rokshar D.S."/>
            <person name="Rothfels C.J."/>
            <person name="Schneider L."/>
            <person name="Shu S."/>
            <person name="Stevenson D.W."/>
            <person name="Thummler F."/>
            <person name="Tillich M."/>
            <person name="Villarreal Aguilar J.C."/>
            <person name="Widiez T."/>
            <person name="Wong G.K."/>
            <person name="Wymore A."/>
            <person name="Zhang Y."/>
            <person name="Zimmer A.D."/>
            <person name="Quatrano R.S."/>
            <person name="Mayer K.F.X."/>
            <person name="Goodstein D."/>
            <person name="Casacuberta J.M."/>
            <person name="Vandepoele K."/>
            <person name="Reski R."/>
            <person name="Cuming A.C."/>
            <person name="Tuskan G.A."/>
            <person name="Maumus F."/>
            <person name="Salse J."/>
            <person name="Schmutz J."/>
            <person name="Rensing S.A."/>
        </authorList>
    </citation>
    <scope>NUCLEOTIDE SEQUENCE [LARGE SCALE GENOMIC DNA]</scope>
    <source>
        <strain evidence="2 3">cv. Gransden 2004</strain>
    </source>
</reference>
<feature type="region of interest" description="Disordered" evidence="1">
    <location>
        <begin position="467"/>
        <end position="488"/>
    </location>
</feature>
<dbReference type="KEGG" id="ppp:112295006"/>
<dbReference type="GO" id="GO:0003856">
    <property type="term" value="F:3-dehydroquinate synthase activity"/>
    <property type="evidence" value="ECO:0007669"/>
    <property type="project" value="InterPro"/>
</dbReference>
<dbReference type="InterPro" id="IPR002812">
    <property type="entry name" value="DHQS"/>
</dbReference>
<proteinExistence type="predicted"/>
<feature type="region of interest" description="Disordered" evidence="1">
    <location>
        <begin position="161"/>
        <end position="248"/>
    </location>
</feature>
<feature type="compositionally biased region" description="Low complexity" evidence="1">
    <location>
        <begin position="13"/>
        <end position="23"/>
    </location>
</feature>
<dbReference type="GO" id="GO:0016491">
    <property type="term" value="F:oxidoreductase activity"/>
    <property type="evidence" value="ECO:0007669"/>
    <property type="project" value="InterPro"/>
</dbReference>
<feature type="compositionally biased region" description="Low complexity" evidence="1">
    <location>
        <begin position="469"/>
        <end position="488"/>
    </location>
</feature>
<gene>
    <name evidence="2" type="primary">LOC112295006</name>
</gene>
<evidence type="ECO:0000256" key="1">
    <source>
        <dbReference type="SAM" id="MobiDB-lite"/>
    </source>
</evidence>
<feature type="compositionally biased region" description="Basic and acidic residues" evidence="1">
    <location>
        <begin position="177"/>
        <end position="205"/>
    </location>
</feature>
<dbReference type="PANTHER" id="PTHR33563:SF6">
    <property type="entry name" value="USPA DOMAIN-CONTAINING PROTEIN"/>
    <property type="match status" value="1"/>
</dbReference>
<dbReference type="RefSeq" id="XP_024401855.1">
    <property type="nucleotide sequence ID" value="XM_024546087.2"/>
</dbReference>
<protein>
    <submittedName>
        <fullName evidence="2">Uncharacterized protein</fullName>
    </submittedName>
</protein>
<feature type="compositionally biased region" description="Polar residues" evidence="1">
    <location>
        <begin position="58"/>
        <end position="76"/>
    </location>
</feature>
<dbReference type="OrthoDB" id="1928023at2759"/>